<keyword evidence="2" id="KW-1185">Reference proteome</keyword>
<name>A0AAD9TH33_9ROSI</name>
<proteinExistence type="predicted"/>
<evidence type="ECO:0000313" key="2">
    <source>
        <dbReference type="Proteomes" id="UP001280121"/>
    </source>
</evidence>
<reference evidence="1" key="1">
    <citation type="journal article" date="2023" name="Plant J.">
        <title>Genome sequences and population genomics provide insights into the demographic history, inbreeding, and mutation load of two 'living fossil' tree species of Dipteronia.</title>
        <authorList>
            <person name="Feng Y."/>
            <person name="Comes H.P."/>
            <person name="Chen J."/>
            <person name="Zhu S."/>
            <person name="Lu R."/>
            <person name="Zhang X."/>
            <person name="Li P."/>
            <person name="Qiu J."/>
            <person name="Olsen K.M."/>
            <person name="Qiu Y."/>
        </authorList>
    </citation>
    <scope>NUCLEOTIDE SEQUENCE</scope>
    <source>
        <strain evidence="1">KIB01</strain>
    </source>
</reference>
<protein>
    <submittedName>
        <fullName evidence="1">Uncharacterized protein</fullName>
    </submittedName>
</protein>
<accession>A0AAD9TH33</accession>
<dbReference type="Proteomes" id="UP001280121">
    <property type="component" value="Unassembled WGS sequence"/>
</dbReference>
<evidence type="ECO:0000313" key="1">
    <source>
        <dbReference type="EMBL" id="KAK2635646.1"/>
    </source>
</evidence>
<gene>
    <name evidence="1" type="ORF">Ddye_030438</name>
</gene>
<sequence length="60" mass="7315">MSYVEHWRRKRINHVLPQRMYHAMVLLTLKNVKTEEVLEVLRHRFSKSGIDEKRSLKVLN</sequence>
<comment type="caution">
    <text evidence="1">The sequence shown here is derived from an EMBL/GenBank/DDBJ whole genome shotgun (WGS) entry which is preliminary data.</text>
</comment>
<dbReference type="EMBL" id="JANJYI010000009">
    <property type="protein sequence ID" value="KAK2635646.1"/>
    <property type="molecule type" value="Genomic_DNA"/>
</dbReference>
<dbReference type="AlphaFoldDB" id="A0AAD9TH33"/>
<organism evidence="1 2">
    <name type="scientific">Dipteronia dyeriana</name>
    <dbReference type="NCBI Taxonomy" id="168575"/>
    <lineage>
        <taxon>Eukaryota</taxon>
        <taxon>Viridiplantae</taxon>
        <taxon>Streptophyta</taxon>
        <taxon>Embryophyta</taxon>
        <taxon>Tracheophyta</taxon>
        <taxon>Spermatophyta</taxon>
        <taxon>Magnoliopsida</taxon>
        <taxon>eudicotyledons</taxon>
        <taxon>Gunneridae</taxon>
        <taxon>Pentapetalae</taxon>
        <taxon>rosids</taxon>
        <taxon>malvids</taxon>
        <taxon>Sapindales</taxon>
        <taxon>Sapindaceae</taxon>
        <taxon>Hippocastanoideae</taxon>
        <taxon>Acereae</taxon>
        <taxon>Dipteronia</taxon>
    </lineage>
</organism>